<dbReference type="SUPFAM" id="SSF53167">
    <property type="entry name" value="Purine and uridine phosphorylases"/>
    <property type="match status" value="1"/>
</dbReference>
<name>A0ABR4KJT0_9EURO</name>
<dbReference type="InterPro" id="IPR035994">
    <property type="entry name" value="Nucleoside_phosphorylase_sf"/>
</dbReference>
<dbReference type="Proteomes" id="UP001610446">
    <property type="component" value="Unassembled WGS sequence"/>
</dbReference>
<sequence length="230" mass="24708">MFDELHPSLVQDETDTNTYTLGRVAEHNVALVCLPSGTMGTSPAATAAANMLRTFPKIRFGLMVGVGGGAPGPPSADPSDDLRLGDVVVSNPNRDSGGVFQYDFGKTIAAGKFIQTGQLNKPPAVLRSGVSTLRALHPTEGPSTYRYVCQMLEARPNMASKFRYPGQLNDLLFEASYEHCSTGTAGCESCGTRRLIAREPRNVPDPVVHYGTIGSANRVMRHGATREKLR</sequence>
<dbReference type="PANTHER" id="PTHR46082">
    <property type="entry name" value="ATP/GTP-BINDING PROTEIN-RELATED"/>
    <property type="match status" value="1"/>
</dbReference>
<dbReference type="Gene3D" id="3.40.50.1580">
    <property type="entry name" value="Nucleoside phosphorylase domain"/>
    <property type="match status" value="1"/>
</dbReference>
<proteinExistence type="predicted"/>
<evidence type="ECO:0000313" key="1">
    <source>
        <dbReference type="EMBL" id="KAL2851532.1"/>
    </source>
</evidence>
<reference evidence="1 2" key="1">
    <citation type="submission" date="2024-07" db="EMBL/GenBank/DDBJ databases">
        <title>Section-level genome sequencing and comparative genomics of Aspergillus sections Usti and Cavernicolus.</title>
        <authorList>
            <consortium name="Lawrence Berkeley National Laboratory"/>
            <person name="Nybo J.L."/>
            <person name="Vesth T.C."/>
            <person name="Theobald S."/>
            <person name="Frisvad J.C."/>
            <person name="Larsen T.O."/>
            <person name="Kjaerboelling I."/>
            <person name="Rothschild-Mancinelli K."/>
            <person name="Lyhne E.K."/>
            <person name="Kogle M.E."/>
            <person name="Barry K."/>
            <person name="Clum A."/>
            <person name="Na H."/>
            <person name="Ledsgaard L."/>
            <person name="Lin J."/>
            <person name="Lipzen A."/>
            <person name="Kuo A."/>
            <person name="Riley R."/>
            <person name="Mondo S."/>
            <person name="Labutti K."/>
            <person name="Haridas S."/>
            <person name="Pangalinan J."/>
            <person name="Salamov A.A."/>
            <person name="Simmons B.A."/>
            <person name="Magnuson J.K."/>
            <person name="Chen J."/>
            <person name="Drula E."/>
            <person name="Henrissat B."/>
            <person name="Wiebenga A."/>
            <person name="Lubbers R.J."/>
            <person name="Gomes A.C."/>
            <person name="Makela M.R."/>
            <person name="Stajich J."/>
            <person name="Grigoriev I.V."/>
            <person name="Mortensen U.H."/>
            <person name="De Vries R.P."/>
            <person name="Baker S.E."/>
            <person name="Andersen M.R."/>
        </authorList>
    </citation>
    <scope>NUCLEOTIDE SEQUENCE [LARGE SCALE GENOMIC DNA]</scope>
    <source>
        <strain evidence="1 2">CBS 123904</strain>
    </source>
</reference>
<organism evidence="1 2">
    <name type="scientific">Aspergillus pseudoustus</name>
    <dbReference type="NCBI Taxonomy" id="1810923"/>
    <lineage>
        <taxon>Eukaryota</taxon>
        <taxon>Fungi</taxon>
        <taxon>Dikarya</taxon>
        <taxon>Ascomycota</taxon>
        <taxon>Pezizomycotina</taxon>
        <taxon>Eurotiomycetes</taxon>
        <taxon>Eurotiomycetidae</taxon>
        <taxon>Eurotiales</taxon>
        <taxon>Aspergillaceae</taxon>
        <taxon>Aspergillus</taxon>
        <taxon>Aspergillus subgen. Nidulantes</taxon>
    </lineage>
</organism>
<keyword evidence="2" id="KW-1185">Reference proteome</keyword>
<protein>
    <recommendedName>
        <fullName evidence="3">Nucleoside phosphorylase domain-containing protein</fullName>
    </recommendedName>
</protein>
<comment type="caution">
    <text evidence="1">The sequence shown here is derived from an EMBL/GenBank/DDBJ whole genome shotgun (WGS) entry which is preliminary data.</text>
</comment>
<gene>
    <name evidence="1" type="ORF">BJY01DRAFT_117187</name>
</gene>
<dbReference type="EMBL" id="JBFXLU010000030">
    <property type="protein sequence ID" value="KAL2851532.1"/>
    <property type="molecule type" value="Genomic_DNA"/>
</dbReference>
<evidence type="ECO:0000313" key="2">
    <source>
        <dbReference type="Proteomes" id="UP001610446"/>
    </source>
</evidence>
<accession>A0ABR4KJT0</accession>
<evidence type="ECO:0008006" key="3">
    <source>
        <dbReference type="Google" id="ProtNLM"/>
    </source>
</evidence>
<dbReference type="InterPro" id="IPR053137">
    <property type="entry name" value="NLR-like"/>
</dbReference>
<dbReference type="PANTHER" id="PTHR46082:SF11">
    <property type="entry name" value="AAA+ ATPASE DOMAIN-CONTAINING PROTEIN-RELATED"/>
    <property type="match status" value="1"/>
</dbReference>